<evidence type="ECO:0000256" key="5">
    <source>
        <dbReference type="ARBA" id="ARBA00023098"/>
    </source>
</evidence>
<dbReference type="InterPro" id="IPR011004">
    <property type="entry name" value="Trimer_LpxA-like_sf"/>
</dbReference>
<evidence type="ECO:0000259" key="7">
    <source>
        <dbReference type="Pfam" id="PF04613"/>
    </source>
</evidence>
<evidence type="ECO:0000313" key="8">
    <source>
        <dbReference type="EMBL" id="MBC6491139.1"/>
    </source>
</evidence>
<reference evidence="8 9" key="1">
    <citation type="submission" date="2016-07" db="EMBL/GenBank/DDBJ databases">
        <title>Genome analysis of Flavihumibacter stibioxidans YS-17.</title>
        <authorList>
            <person name="Shi K."/>
            <person name="Han Y."/>
            <person name="Wang G."/>
        </authorList>
    </citation>
    <scope>NUCLEOTIDE SEQUENCE [LARGE SCALE GENOMIC DNA]</scope>
    <source>
        <strain evidence="8 9">YS-17</strain>
    </source>
</reference>
<accession>A0ABR7M9D3</accession>
<feature type="domain" description="UDP-3-O-[3-hydroxymyristoyl] glucosamine N-acyltransferase non-repeat region" evidence="7">
    <location>
        <begin position="29"/>
        <end position="92"/>
    </location>
</feature>
<dbReference type="Pfam" id="PF14602">
    <property type="entry name" value="Hexapep_2"/>
    <property type="match status" value="1"/>
</dbReference>
<organism evidence="8 9">
    <name type="scientific">Flavihumibacter stibioxidans</name>
    <dbReference type="NCBI Taxonomy" id="1834163"/>
    <lineage>
        <taxon>Bacteria</taxon>
        <taxon>Pseudomonadati</taxon>
        <taxon>Bacteroidota</taxon>
        <taxon>Chitinophagia</taxon>
        <taxon>Chitinophagales</taxon>
        <taxon>Chitinophagaceae</taxon>
        <taxon>Flavihumibacter</taxon>
    </lineage>
</organism>
<dbReference type="SUPFAM" id="SSF51161">
    <property type="entry name" value="Trimeric LpxA-like enzymes"/>
    <property type="match status" value="1"/>
</dbReference>
<dbReference type="Proteomes" id="UP000765802">
    <property type="component" value="Unassembled WGS sequence"/>
</dbReference>
<dbReference type="Gene3D" id="3.40.1390.10">
    <property type="entry name" value="MurE/MurF, N-terminal domain"/>
    <property type="match status" value="1"/>
</dbReference>
<name>A0ABR7M9D3_9BACT</name>
<keyword evidence="2" id="KW-0441">Lipid A biosynthesis</keyword>
<dbReference type="RefSeq" id="WP_187256462.1">
    <property type="nucleotide sequence ID" value="NZ_JBHULF010000014.1"/>
</dbReference>
<evidence type="ECO:0000256" key="3">
    <source>
        <dbReference type="ARBA" id="ARBA00022679"/>
    </source>
</evidence>
<dbReference type="Pfam" id="PF04613">
    <property type="entry name" value="LpxD"/>
    <property type="match status" value="1"/>
</dbReference>
<dbReference type="PANTHER" id="PTHR43378">
    <property type="entry name" value="UDP-3-O-ACYLGLUCOSAMINE N-ACYLTRANSFERASE"/>
    <property type="match status" value="1"/>
</dbReference>
<keyword evidence="5" id="KW-0443">Lipid metabolism</keyword>
<keyword evidence="9" id="KW-1185">Reference proteome</keyword>
<dbReference type="Gene3D" id="2.160.10.10">
    <property type="entry name" value="Hexapeptide repeat proteins"/>
    <property type="match status" value="1"/>
</dbReference>
<evidence type="ECO:0000313" key="9">
    <source>
        <dbReference type="Proteomes" id="UP000765802"/>
    </source>
</evidence>
<evidence type="ECO:0000256" key="1">
    <source>
        <dbReference type="ARBA" id="ARBA00022516"/>
    </source>
</evidence>
<evidence type="ECO:0000256" key="6">
    <source>
        <dbReference type="ARBA" id="ARBA00023315"/>
    </source>
</evidence>
<dbReference type="CDD" id="cd03352">
    <property type="entry name" value="LbH_LpxD"/>
    <property type="match status" value="1"/>
</dbReference>
<dbReference type="NCBIfam" id="NF002060">
    <property type="entry name" value="PRK00892.1"/>
    <property type="match status" value="1"/>
</dbReference>
<dbReference type="InterPro" id="IPR020573">
    <property type="entry name" value="UDP_GlcNAc_AcTrfase_non-rep"/>
</dbReference>
<comment type="caution">
    <text evidence="8">The sequence shown here is derived from an EMBL/GenBank/DDBJ whole genome shotgun (WGS) entry which is preliminary data.</text>
</comment>
<dbReference type="Pfam" id="PF00132">
    <property type="entry name" value="Hexapep"/>
    <property type="match status" value="2"/>
</dbReference>
<evidence type="ECO:0000256" key="4">
    <source>
        <dbReference type="ARBA" id="ARBA00022737"/>
    </source>
</evidence>
<evidence type="ECO:0000256" key="2">
    <source>
        <dbReference type="ARBA" id="ARBA00022556"/>
    </source>
</evidence>
<keyword evidence="3" id="KW-0808">Transferase</keyword>
<keyword evidence="4" id="KW-0677">Repeat</keyword>
<keyword evidence="1" id="KW-0444">Lipid biosynthesis</keyword>
<protein>
    <submittedName>
        <fullName evidence="8">UDP-3-O-(3-hydroxymyristoyl)glucosamine N-acyltransferase</fullName>
    </submittedName>
</protein>
<dbReference type="InterPro" id="IPR007691">
    <property type="entry name" value="LpxD"/>
</dbReference>
<gene>
    <name evidence="8" type="ORF">BC349_08860</name>
</gene>
<dbReference type="EMBL" id="MBUA01000012">
    <property type="protein sequence ID" value="MBC6491139.1"/>
    <property type="molecule type" value="Genomic_DNA"/>
</dbReference>
<sequence length="316" mass="34617">MRFPSPVSLNWIAELINAELLGNTSGMATGINEIHRVEDGDLVFVDHPKYYDKCLRSAASFIIINNRNVSIPEGKALLVVDHPFDAYTTIVNHFRPFIPATKSISDTAVIGEGTYIAPHSSVGHYVQIGKNCRIHPNVTILDHCIIGDNVVIQAGTVIGSDAFYYNTKKDRECWYKRMQSCGRVIIEDEVEIGAGCTIDRGVSHDTRIGKGTKIDNMVHIGHDTIVGRNCLFAAQVGIAGACTIEDGVTLWGQVGVNKTLTIGKNAVVFAQSGVPGDLEGGKIYWGSPTEEASIKKRELIWIKRIPEIWQKLTQGS</sequence>
<proteinExistence type="predicted"/>
<dbReference type="PANTHER" id="PTHR43378:SF2">
    <property type="entry name" value="UDP-3-O-ACYLGLUCOSAMINE N-ACYLTRANSFERASE 1, MITOCHONDRIAL-RELATED"/>
    <property type="match status" value="1"/>
</dbReference>
<keyword evidence="6" id="KW-0012">Acyltransferase</keyword>
<dbReference type="InterPro" id="IPR001451">
    <property type="entry name" value="Hexapep"/>
</dbReference>